<protein>
    <submittedName>
        <fullName evidence="1">1259_t:CDS:1</fullName>
    </submittedName>
</protein>
<evidence type="ECO:0000313" key="2">
    <source>
        <dbReference type="Proteomes" id="UP000789570"/>
    </source>
</evidence>
<accession>A0A9N8VJ96</accession>
<organism evidence="1 2">
    <name type="scientific">Funneliformis caledonium</name>
    <dbReference type="NCBI Taxonomy" id="1117310"/>
    <lineage>
        <taxon>Eukaryota</taxon>
        <taxon>Fungi</taxon>
        <taxon>Fungi incertae sedis</taxon>
        <taxon>Mucoromycota</taxon>
        <taxon>Glomeromycotina</taxon>
        <taxon>Glomeromycetes</taxon>
        <taxon>Glomerales</taxon>
        <taxon>Glomeraceae</taxon>
        <taxon>Funneliformis</taxon>
    </lineage>
</organism>
<dbReference type="AlphaFoldDB" id="A0A9N8VJ96"/>
<dbReference type="Proteomes" id="UP000789570">
    <property type="component" value="Unassembled WGS sequence"/>
</dbReference>
<dbReference type="EMBL" id="CAJVPQ010000161">
    <property type="protein sequence ID" value="CAG8452342.1"/>
    <property type="molecule type" value="Genomic_DNA"/>
</dbReference>
<dbReference type="OrthoDB" id="2341968at2759"/>
<keyword evidence="2" id="KW-1185">Reference proteome</keyword>
<sequence>MRNEYVVTLLHAGIHIVIDITNKDFSMKPQYGIISEESQGQVNYAIKDKQHKVP</sequence>
<gene>
    <name evidence="1" type="ORF">FCALED_LOCUS1307</name>
</gene>
<name>A0A9N8VJ96_9GLOM</name>
<evidence type="ECO:0000313" key="1">
    <source>
        <dbReference type="EMBL" id="CAG8452342.1"/>
    </source>
</evidence>
<comment type="caution">
    <text evidence="1">The sequence shown here is derived from an EMBL/GenBank/DDBJ whole genome shotgun (WGS) entry which is preliminary data.</text>
</comment>
<proteinExistence type="predicted"/>
<reference evidence="1" key="1">
    <citation type="submission" date="2021-06" db="EMBL/GenBank/DDBJ databases">
        <authorList>
            <person name="Kallberg Y."/>
            <person name="Tangrot J."/>
            <person name="Rosling A."/>
        </authorList>
    </citation>
    <scope>NUCLEOTIDE SEQUENCE</scope>
    <source>
        <strain evidence="1">UK204</strain>
    </source>
</reference>